<evidence type="ECO:0000313" key="2">
    <source>
        <dbReference type="EMBL" id="CAG8813749.1"/>
    </source>
</evidence>
<dbReference type="EMBL" id="CAJVQA010041228">
    <property type="protein sequence ID" value="CAG8813749.1"/>
    <property type="molecule type" value="Genomic_DNA"/>
</dbReference>
<dbReference type="Pfam" id="PF24209">
    <property type="entry name" value="DUF7431"/>
    <property type="match status" value="1"/>
</dbReference>
<feature type="domain" description="DUF7431" evidence="1">
    <location>
        <begin position="37"/>
        <end position="180"/>
    </location>
</feature>
<feature type="non-terminal residue" evidence="2">
    <location>
        <position position="362"/>
    </location>
</feature>
<evidence type="ECO:0000259" key="1">
    <source>
        <dbReference type="Pfam" id="PF24209"/>
    </source>
</evidence>
<gene>
    <name evidence="2" type="ORF">CPELLU_LOCUS18952</name>
</gene>
<name>A0A9N9PGC3_9GLOM</name>
<sequence>ASTWKIIGYDKIYSVFELLDKNLQDKVLNALGQRILKAGIEDVHFELKYSTNQISPYIHSLSPYIMEIGNIHNYQIFASIMSKSDKNLFSVHIDYVNKDKNTPVIVVHNIKRENSSSTTCIIKLGWIIVGPLTNFDFNVQYPLVFRSMKQMVSVKKNHWTVKINNYKNCILGICALEADSQSSSLSNIDFTKKENSHLNPVRIVGSTESTEIIPYDIEYDPKTTEVIVGTHFSTYKESACLFVYNLQDSGRPIDETVLQNLALYTCVVDVDNHEEFKVGQKSVKWKISEQEKISYAKIEPRILSNDYLMLVSQLFKNCPDCKHGFVNVNSNTGQIIYKAVDSELLDSVENIAYLLVYSGNKI</sequence>
<dbReference type="InterPro" id="IPR055854">
    <property type="entry name" value="DUF7431"/>
</dbReference>
<keyword evidence="3" id="KW-1185">Reference proteome</keyword>
<proteinExistence type="predicted"/>
<protein>
    <submittedName>
        <fullName evidence="2">5246_t:CDS:1</fullName>
    </submittedName>
</protein>
<evidence type="ECO:0000313" key="3">
    <source>
        <dbReference type="Proteomes" id="UP000789759"/>
    </source>
</evidence>
<dbReference type="Proteomes" id="UP000789759">
    <property type="component" value="Unassembled WGS sequence"/>
</dbReference>
<dbReference type="OrthoDB" id="10418037at2759"/>
<reference evidence="2" key="1">
    <citation type="submission" date="2021-06" db="EMBL/GenBank/DDBJ databases">
        <authorList>
            <person name="Kallberg Y."/>
            <person name="Tangrot J."/>
            <person name="Rosling A."/>
        </authorList>
    </citation>
    <scope>NUCLEOTIDE SEQUENCE</scope>
    <source>
        <strain evidence="2">FL966</strain>
    </source>
</reference>
<comment type="caution">
    <text evidence="2">The sequence shown here is derived from an EMBL/GenBank/DDBJ whole genome shotgun (WGS) entry which is preliminary data.</text>
</comment>
<organism evidence="2 3">
    <name type="scientific">Cetraspora pellucida</name>
    <dbReference type="NCBI Taxonomy" id="1433469"/>
    <lineage>
        <taxon>Eukaryota</taxon>
        <taxon>Fungi</taxon>
        <taxon>Fungi incertae sedis</taxon>
        <taxon>Mucoromycota</taxon>
        <taxon>Glomeromycotina</taxon>
        <taxon>Glomeromycetes</taxon>
        <taxon>Diversisporales</taxon>
        <taxon>Gigasporaceae</taxon>
        <taxon>Cetraspora</taxon>
    </lineage>
</organism>
<accession>A0A9N9PGC3</accession>
<dbReference type="AlphaFoldDB" id="A0A9N9PGC3"/>